<dbReference type="Pfam" id="PF00582">
    <property type="entry name" value="Usp"/>
    <property type="match status" value="1"/>
</dbReference>
<dbReference type="PRINTS" id="PR01438">
    <property type="entry name" value="UNVRSLSTRESS"/>
</dbReference>
<comment type="similarity">
    <text evidence="1">Belongs to the universal stress protein A family.</text>
</comment>
<dbReference type="RefSeq" id="WP_002858206.1">
    <property type="nucleotide sequence ID" value="NZ_CBDRLD010000002.1"/>
</dbReference>
<evidence type="ECO:0000259" key="2">
    <source>
        <dbReference type="Pfam" id="PF00582"/>
    </source>
</evidence>
<dbReference type="Gene3D" id="3.40.50.620">
    <property type="entry name" value="HUPs"/>
    <property type="match status" value="1"/>
</dbReference>
<evidence type="ECO:0000313" key="4">
    <source>
        <dbReference type="Proteomes" id="UP001205867"/>
    </source>
</evidence>
<proteinExistence type="inferred from homology"/>
<dbReference type="InterPro" id="IPR006015">
    <property type="entry name" value="Universal_stress_UspA"/>
</dbReference>
<sequence>MTIISTGTSTPESAAAWRAALAEAALRGEDVVWFSLDGTEPDEAESREAGVAVSVAHAQERGRDAVGDLLEHAERVGASRIVVGVKHRSPVGKLLLGSAAQQIILEARVPVVCVKP</sequence>
<dbReference type="SUPFAM" id="SSF52402">
    <property type="entry name" value="Adenine nucleotide alpha hydrolases-like"/>
    <property type="match status" value="1"/>
</dbReference>
<dbReference type="AlphaFoldDB" id="A0AAP3A708"/>
<dbReference type="EMBL" id="JALXKZ020000003">
    <property type="protein sequence ID" value="MCV7628301.1"/>
    <property type="molecule type" value="Genomic_DNA"/>
</dbReference>
<protein>
    <submittedName>
        <fullName evidence="3">Universal stress protein</fullName>
    </submittedName>
</protein>
<feature type="domain" description="UspA" evidence="2">
    <location>
        <begin position="7"/>
        <end position="115"/>
    </location>
</feature>
<evidence type="ECO:0000256" key="1">
    <source>
        <dbReference type="ARBA" id="ARBA00008791"/>
    </source>
</evidence>
<gene>
    <name evidence="3" type="ORF">M3A82_002935</name>
</gene>
<dbReference type="InterPro" id="IPR006016">
    <property type="entry name" value="UspA"/>
</dbReference>
<dbReference type="CDD" id="cd00293">
    <property type="entry name" value="USP-like"/>
    <property type="match status" value="1"/>
</dbReference>
<dbReference type="Proteomes" id="UP001205867">
    <property type="component" value="Unassembled WGS sequence"/>
</dbReference>
<organism evidence="3 4">
    <name type="scientific">Micrococcus luteus</name>
    <name type="common">Micrococcus lysodeikticus</name>
    <dbReference type="NCBI Taxonomy" id="1270"/>
    <lineage>
        <taxon>Bacteria</taxon>
        <taxon>Bacillati</taxon>
        <taxon>Actinomycetota</taxon>
        <taxon>Actinomycetes</taxon>
        <taxon>Micrococcales</taxon>
        <taxon>Micrococcaceae</taxon>
        <taxon>Micrococcus</taxon>
    </lineage>
</organism>
<reference evidence="3" key="1">
    <citation type="submission" date="2023-06" db="EMBL/GenBank/DDBJ databases">
        <title>lsaBGC provides a comprehensive framework for evolutionary analysis of biosynthetic gene clusters within focal taxa.</title>
        <authorList>
            <person name="Salamzade R."/>
            <person name="Sandstrom S."/>
            <person name="Kalan L.R."/>
        </authorList>
    </citation>
    <scope>NUCLEOTIDE SEQUENCE</scope>
    <source>
        <strain evidence="3">P3-SID899</strain>
    </source>
</reference>
<evidence type="ECO:0000313" key="3">
    <source>
        <dbReference type="EMBL" id="MCV7628301.1"/>
    </source>
</evidence>
<name>A0AAP3A708_MICLU</name>
<dbReference type="InterPro" id="IPR014729">
    <property type="entry name" value="Rossmann-like_a/b/a_fold"/>
</dbReference>
<accession>A0AAP3A708</accession>
<comment type="caution">
    <text evidence="3">The sequence shown here is derived from an EMBL/GenBank/DDBJ whole genome shotgun (WGS) entry which is preliminary data.</text>
</comment>